<dbReference type="PANTHER" id="PTHR46268">
    <property type="entry name" value="STRESS RESPONSE PROTEIN NHAX"/>
    <property type="match status" value="1"/>
</dbReference>
<comment type="similarity">
    <text evidence="1">Belongs to the universal stress protein A family.</text>
</comment>
<dbReference type="InterPro" id="IPR006015">
    <property type="entry name" value="Universal_stress_UspA"/>
</dbReference>
<gene>
    <name evidence="3" type="ORF">QNI16_00210</name>
</gene>
<dbReference type="RefSeq" id="WP_313974628.1">
    <property type="nucleotide sequence ID" value="NZ_JASJOS010000001.1"/>
</dbReference>
<dbReference type="InterPro" id="IPR014729">
    <property type="entry name" value="Rossmann-like_a/b/a_fold"/>
</dbReference>
<organism evidence="3 4">
    <name type="scientific">Xanthocytophaga flava</name>
    <dbReference type="NCBI Taxonomy" id="3048013"/>
    <lineage>
        <taxon>Bacteria</taxon>
        <taxon>Pseudomonadati</taxon>
        <taxon>Bacteroidota</taxon>
        <taxon>Cytophagia</taxon>
        <taxon>Cytophagales</taxon>
        <taxon>Rhodocytophagaceae</taxon>
        <taxon>Xanthocytophaga</taxon>
    </lineage>
</organism>
<dbReference type="CDD" id="cd00293">
    <property type="entry name" value="USP-like"/>
    <property type="match status" value="2"/>
</dbReference>
<sequence length="268" mass="29583">MQTILCPIDFSQNSHSELTYASQFAKFIGARLLLVYIEPIPYLDPDTFIAEPVIADLEEARQQLAALCKEFSTEVPCDYLVQSGAASDMIISITKEKNINWIVMGTKGAGNKPEALVGSVTADVAQETSCPLIIVPQKISWKPIHTIVLASDFKETKHQLLNPLITIAQQANAQILALHIESDATELPEEKAVEAIRLEDWLGAVPSSMHTLVHEDVQEGIDAFIHKQNADLVAVIARKRGFFASLFHRSVTRQLALYTDVPTLVIPE</sequence>
<dbReference type="Gene3D" id="3.40.50.620">
    <property type="entry name" value="HUPs"/>
    <property type="match status" value="2"/>
</dbReference>
<protein>
    <submittedName>
        <fullName evidence="3">Universal stress protein</fullName>
    </submittedName>
</protein>
<evidence type="ECO:0000313" key="4">
    <source>
        <dbReference type="Proteomes" id="UP001241110"/>
    </source>
</evidence>
<evidence type="ECO:0000259" key="2">
    <source>
        <dbReference type="Pfam" id="PF00582"/>
    </source>
</evidence>
<feature type="domain" description="UspA" evidence="2">
    <location>
        <begin position="145"/>
        <end position="267"/>
    </location>
</feature>
<feature type="domain" description="UspA" evidence="2">
    <location>
        <begin position="1"/>
        <end position="136"/>
    </location>
</feature>
<dbReference type="EMBL" id="JASJOS010000001">
    <property type="protein sequence ID" value="MDJ1478881.1"/>
    <property type="molecule type" value="Genomic_DNA"/>
</dbReference>
<evidence type="ECO:0000313" key="3">
    <source>
        <dbReference type="EMBL" id="MDJ1478881.1"/>
    </source>
</evidence>
<comment type="caution">
    <text evidence="3">The sequence shown here is derived from an EMBL/GenBank/DDBJ whole genome shotgun (WGS) entry which is preliminary data.</text>
</comment>
<accession>A0AAE3QHU6</accession>
<dbReference type="PANTHER" id="PTHR46268:SF6">
    <property type="entry name" value="UNIVERSAL STRESS PROTEIN UP12"/>
    <property type="match status" value="1"/>
</dbReference>
<dbReference type="InterPro" id="IPR006016">
    <property type="entry name" value="UspA"/>
</dbReference>
<dbReference type="Proteomes" id="UP001241110">
    <property type="component" value="Unassembled WGS sequence"/>
</dbReference>
<proteinExistence type="inferred from homology"/>
<reference evidence="3" key="1">
    <citation type="submission" date="2023-05" db="EMBL/GenBank/DDBJ databases">
        <authorList>
            <person name="Zhang X."/>
        </authorList>
    </citation>
    <scope>NUCLEOTIDE SEQUENCE</scope>
    <source>
        <strain evidence="3">YF14B1</strain>
    </source>
</reference>
<dbReference type="Pfam" id="PF00582">
    <property type="entry name" value="Usp"/>
    <property type="match status" value="2"/>
</dbReference>
<dbReference type="AlphaFoldDB" id="A0AAE3QHU6"/>
<evidence type="ECO:0000256" key="1">
    <source>
        <dbReference type="ARBA" id="ARBA00008791"/>
    </source>
</evidence>
<dbReference type="SUPFAM" id="SSF52402">
    <property type="entry name" value="Adenine nucleotide alpha hydrolases-like"/>
    <property type="match status" value="2"/>
</dbReference>
<name>A0AAE3QHU6_9BACT</name>
<dbReference type="PRINTS" id="PR01438">
    <property type="entry name" value="UNVRSLSTRESS"/>
</dbReference>